<evidence type="ECO:0000256" key="1">
    <source>
        <dbReference type="SAM" id="Phobius"/>
    </source>
</evidence>
<organism evidence="2">
    <name type="scientific">hydrothermal vent metagenome</name>
    <dbReference type="NCBI Taxonomy" id="652676"/>
    <lineage>
        <taxon>unclassified sequences</taxon>
        <taxon>metagenomes</taxon>
        <taxon>ecological metagenomes</taxon>
    </lineage>
</organism>
<feature type="transmembrane region" description="Helical" evidence="1">
    <location>
        <begin position="37"/>
        <end position="58"/>
    </location>
</feature>
<feature type="transmembrane region" description="Helical" evidence="1">
    <location>
        <begin position="207"/>
        <end position="228"/>
    </location>
</feature>
<feature type="transmembrane region" description="Helical" evidence="1">
    <location>
        <begin position="147"/>
        <end position="164"/>
    </location>
</feature>
<dbReference type="Pfam" id="PF07556">
    <property type="entry name" value="DUF1538"/>
    <property type="match status" value="1"/>
</dbReference>
<feature type="transmembrane region" description="Helical" evidence="1">
    <location>
        <begin position="123"/>
        <end position="140"/>
    </location>
</feature>
<dbReference type="EMBL" id="UOGB01000013">
    <property type="protein sequence ID" value="VAX15274.1"/>
    <property type="molecule type" value="Genomic_DNA"/>
</dbReference>
<feature type="transmembrane region" description="Helical" evidence="1">
    <location>
        <begin position="79"/>
        <end position="103"/>
    </location>
</feature>
<dbReference type="InterPro" id="IPR011435">
    <property type="entry name" value="UmpAB"/>
</dbReference>
<sequence length="230" mass="24436">MRNFFYLLYKSFVDVAALIVVLFFFQLFVIGEPFPDMAKMITGLVLVVFGLFVFMRGLEMALFPIGESMAYSFAEKGNIWLLVLFAAAIGYTTTIAEPTLIAIAGKAEIITNNKISAFGLRNAVAIGVAIGIAIGTLRIILGHPIHYYIITGYIIVMAMTVIAPKEIIGLAYDSGGVTTSTVTVPLVTALGVGLASSIAGRNPLVDGFGLIAFASLAPILSVMGYGLLVL</sequence>
<dbReference type="AlphaFoldDB" id="A0A3B1BTU2"/>
<proteinExistence type="predicted"/>
<evidence type="ECO:0000313" key="2">
    <source>
        <dbReference type="EMBL" id="VAX15274.1"/>
    </source>
</evidence>
<feature type="transmembrane region" description="Helical" evidence="1">
    <location>
        <begin position="176"/>
        <end position="195"/>
    </location>
</feature>
<keyword evidence="1" id="KW-0472">Membrane</keyword>
<feature type="transmembrane region" description="Helical" evidence="1">
    <location>
        <begin position="12"/>
        <end position="31"/>
    </location>
</feature>
<protein>
    <submittedName>
        <fullName evidence="2">Uncharacterized MFS-type transporter</fullName>
    </submittedName>
</protein>
<accession>A0A3B1BTU2</accession>
<keyword evidence="1" id="KW-1133">Transmembrane helix</keyword>
<reference evidence="2" key="1">
    <citation type="submission" date="2018-06" db="EMBL/GenBank/DDBJ databases">
        <authorList>
            <person name="Zhirakovskaya E."/>
        </authorList>
    </citation>
    <scope>NUCLEOTIDE SEQUENCE</scope>
</reference>
<name>A0A3B1BTU2_9ZZZZ</name>
<keyword evidence="1" id="KW-0812">Transmembrane</keyword>
<gene>
    <name evidence="2" type="ORF">MNBD_NITROSPINAE03-555</name>
</gene>